<dbReference type="Proteomes" id="UP000290243">
    <property type="component" value="Chromosome"/>
</dbReference>
<evidence type="ECO:0000313" key="3">
    <source>
        <dbReference type="Proteomes" id="UP000290243"/>
    </source>
</evidence>
<keyword evidence="3" id="KW-1185">Reference proteome</keyword>
<sequence length="165" mass="18252">MTGKKASIISFILFIFGIFSLTGFIVRFVLLKTQSNIDPKDVDVSLMMTGYVIISLASFGILNVIALVFYFIAMVKTGSSAARILMIIGLFFQLLAFIGLIIAMAEKTNVNKTRTYINNGNYCSSCGQLLQKNNQTIQNQQINTQQEATIIREVIHVSGNDVNPE</sequence>
<dbReference type="EMBL" id="LR215037">
    <property type="protein sequence ID" value="VEU75614.1"/>
    <property type="molecule type" value="Genomic_DNA"/>
</dbReference>
<keyword evidence="1" id="KW-1133">Transmembrane helix</keyword>
<organism evidence="2 3">
    <name type="scientific">Mycoplasmopsis maculosa</name>
    <dbReference type="NCBI Taxonomy" id="114885"/>
    <lineage>
        <taxon>Bacteria</taxon>
        <taxon>Bacillati</taxon>
        <taxon>Mycoplasmatota</taxon>
        <taxon>Mycoplasmoidales</taxon>
        <taxon>Metamycoplasmataceae</taxon>
        <taxon>Mycoplasmopsis</taxon>
    </lineage>
</organism>
<accession>A0A449B4T0</accession>
<dbReference type="KEGG" id="mmau:NCTC10168_00541"/>
<feature type="transmembrane region" description="Helical" evidence="1">
    <location>
        <begin position="84"/>
        <end position="105"/>
    </location>
</feature>
<feature type="transmembrane region" description="Helical" evidence="1">
    <location>
        <begin position="7"/>
        <end position="30"/>
    </location>
</feature>
<keyword evidence="1" id="KW-0472">Membrane</keyword>
<dbReference type="AlphaFoldDB" id="A0A449B4T0"/>
<evidence type="ECO:0000256" key="1">
    <source>
        <dbReference type="SAM" id="Phobius"/>
    </source>
</evidence>
<keyword evidence="1" id="KW-0812">Transmembrane</keyword>
<name>A0A449B4T0_9BACT</name>
<proteinExistence type="predicted"/>
<feature type="transmembrane region" description="Helical" evidence="1">
    <location>
        <begin position="50"/>
        <end position="72"/>
    </location>
</feature>
<evidence type="ECO:0000313" key="2">
    <source>
        <dbReference type="EMBL" id="VEU75614.1"/>
    </source>
</evidence>
<gene>
    <name evidence="2" type="ORF">NCTC10168_00541</name>
</gene>
<dbReference type="RefSeq" id="WP_129646866.1">
    <property type="nucleotide sequence ID" value="NZ_LR215037.1"/>
</dbReference>
<reference evidence="2 3" key="1">
    <citation type="submission" date="2019-01" db="EMBL/GenBank/DDBJ databases">
        <authorList>
            <consortium name="Pathogen Informatics"/>
        </authorList>
    </citation>
    <scope>NUCLEOTIDE SEQUENCE [LARGE SCALE GENOMIC DNA]</scope>
    <source>
        <strain evidence="2 3">NCTC10168</strain>
    </source>
</reference>
<protein>
    <submittedName>
        <fullName evidence="2">Uncharacterized protein</fullName>
    </submittedName>
</protein>